<accession>A0A835SRJ6</accession>
<dbReference type="EMBL" id="JAEHOC010000028">
    <property type="protein sequence ID" value="KAG2430067.1"/>
    <property type="molecule type" value="Genomic_DNA"/>
</dbReference>
<keyword evidence="3" id="KW-1185">Reference proteome</keyword>
<feature type="compositionally biased region" description="Polar residues" evidence="1">
    <location>
        <begin position="67"/>
        <end position="77"/>
    </location>
</feature>
<feature type="region of interest" description="Disordered" evidence="1">
    <location>
        <begin position="119"/>
        <end position="176"/>
    </location>
</feature>
<reference evidence="2" key="1">
    <citation type="journal article" date="2020" name="bioRxiv">
        <title>Comparative genomics of Chlamydomonas.</title>
        <authorList>
            <person name="Craig R.J."/>
            <person name="Hasan A.R."/>
            <person name="Ness R.W."/>
            <person name="Keightley P.D."/>
        </authorList>
    </citation>
    <scope>NUCLEOTIDE SEQUENCE</scope>
    <source>
        <strain evidence="2">SAG 7.73</strain>
    </source>
</reference>
<sequence length="243" mass="25483">MRAAPVVFVGLVSQVLRVCPHTTRHLAVHIWTRVEGKLREQALQQQAVASAAASKAAPTLEARAASGSLQNRAQTETRAGAATVSEGANATDTGGLGSVRAKAAQWAVEVEPVEEAPIILGDGNGASLTASQPLRRDRSGGNSDLALAPRQPPQPQPRQPQPTPQPTPQQQRHQHGVPLVPARVYAVAAVWVAAKLLEPRDTLPSTAALAVIARSSPVVLAAAEVHILQWCDWAPMAGFVPTA</sequence>
<gene>
    <name evidence="2" type="ORF">HXX76_010167</name>
</gene>
<comment type="caution">
    <text evidence="2">The sequence shown here is derived from an EMBL/GenBank/DDBJ whole genome shotgun (WGS) entry which is preliminary data.</text>
</comment>
<organism evidence="2 3">
    <name type="scientific">Chlamydomonas incerta</name>
    <dbReference type="NCBI Taxonomy" id="51695"/>
    <lineage>
        <taxon>Eukaryota</taxon>
        <taxon>Viridiplantae</taxon>
        <taxon>Chlorophyta</taxon>
        <taxon>core chlorophytes</taxon>
        <taxon>Chlorophyceae</taxon>
        <taxon>CS clade</taxon>
        <taxon>Chlamydomonadales</taxon>
        <taxon>Chlamydomonadaceae</taxon>
        <taxon>Chlamydomonas</taxon>
    </lineage>
</organism>
<feature type="region of interest" description="Disordered" evidence="1">
    <location>
        <begin position="63"/>
        <end position="96"/>
    </location>
</feature>
<evidence type="ECO:0000313" key="3">
    <source>
        <dbReference type="Proteomes" id="UP000650467"/>
    </source>
</evidence>
<dbReference type="OrthoDB" id="549744at2759"/>
<evidence type="ECO:0000256" key="1">
    <source>
        <dbReference type="SAM" id="MobiDB-lite"/>
    </source>
</evidence>
<evidence type="ECO:0000313" key="2">
    <source>
        <dbReference type="EMBL" id="KAG2430067.1"/>
    </source>
</evidence>
<name>A0A835SRJ6_CHLIN</name>
<proteinExistence type="predicted"/>
<dbReference type="AlphaFoldDB" id="A0A835SRJ6"/>
<protein>
    <submittedName>
        <fullName evidence="2">Uncharacterized protein</fullName>
    </submittedName>
</protein>
<feature type="compositionally biased region" description="Pro residues" evidence="1">
    <location>
        <begin position="150"/>
        <end position="167"/>
    </location>
</feature>
<dbReference type="Proteomes" id="UP000650467">
    <property type="component" value="Unassembled WGS sequence"/>
</dbReference>